<organism evidence="1 2">
    <name type="scientific">Mesonia algae</name>
    <dbReference type="NCBI Taxonomy" id="213248"/>
    <lineage>
        <taxon>Bacteria</taxon>
        <taxon>Pseudomonadati</taxon>
        <taxon>Bacteroidota</taxon>
        <taxon>Flavobacteriia</taxon>
        <taxon>Flavobacteriales</taxon>
        <taxon>Flavobacteriaceae</taxon>
        <taxon>Mesonia</taxon>
    </lineage>
</organism>
<protein>
    <recommendedName>
        <fullName evidence="3">Aspartate kinase</fullName>
    </recommendedName>
</protein>
<dbReference type="Proteomes" id="UP000249542">
    <property type="component" value="Unassembled WGS sequence"/>
</dbReference>
<comment type="caution">
    <text evidence="1">The sequence shown here is derived from an EMBL/GenBank/DDBJ whole genome shotgun (WGS) entry which is preliminary data.</text>
</comment>
<accession>A0A2W7I8E7</accession>
<sequence length="218" mass="24744">MRTIVQCVEEILVNQSFLEEALERKIINYSALAEELRAPISEMLRKPVKVGAIMMALRRYQTPSHIKSTSHVKKVLRQMGDITLRSNLYAFTLKNSVSLIESHSLLLDYVASNPHLFYAFTRGLVESNIMISGSEKEKADKIFKNEIILSRRGNLSAISVQLPQNNYKIAGLYYQFFKHLAWNGIAVYEVVSTSNEITILVEDSVIEKAFSVIKSLKS</sequence>
<evidence type="ECO:0000313" key="2">
    <source>
        <dbReference type="Proteomes" id="UP000249542"/>
    </source>
</evidence>
<dbReference type="RefSeq" id="WP_111540778.1">
    <property type="nucleotide sequence ID" value="NZ_QKYV01000003.1"/>
</dbReference>
<evidence type="ECO:0008006" key="3">
    <source>
        <dbReference type="Google" id="ProtNLM"/>
    </source>
</evidence>
<proteinExistence type="predicted"/>
<keyword evidence="2" id="KW-1185">Reference proteome</keyword>
<reference evidence="1 2" key="1">
    <citation type="submission" date="2018-06" db="EMBL/GenBank/DDBJ databases">
        <title>Genomic Encyclopedia of Archaeal and Bacterial Type Strains, Phase II (KMG-II): from individual species to whole genera.</title>
        <authorList>
            <person name="Goeker M."/>
        </authorList>
    </citation>
    <scope>NUCLEOTIDE SEQUENCE [LARGE SCALE GENOMIC DNA]</scope>
    <source>
        <strain evidence="1 2">DSM 15361</strain>
    </source>
</reference>
<dbReference type="EMBL" id="QKYV01000003">
    <property type="protein sequence ID" value="PZW41782.1"/>
    <property type="molecule type" value="Genomic_DNA"/>
</dbReference>
<evidence type="ECO:0000313" key="1">
    <source>
        <dbReference type="EMBL" id="PZW41782.1"/>
    </source>
</evidence>
<dbReference type="AlphaFoldDB" id="A0A2W7I8E7"/>
<gene>
    <name evidence="1" type="ORF">LX95_01466</name>
</gene>
<name>A0A2W7I8E7_9FLAO</name>